<dbReference type="GO" id="GO:0051707">
    <property type="term" value="P:response to other organism"/>
    <property type="evidence" value="ECO:0007669"/>
    <property type="project" value="UniProtKB-ARBA"/>
</dbReference>
<comment type="similarity">
    <text evidence="1">Belongs to the disease resistance NB-LRR family.</text>
</comment>
<dbReference type="InterPro" id="IPR027417">
    <property type="entry name" value="P-loop_NTPase"/>
</dbReference>
<dbReference type="PRINTS" id="PR00364">
    <property type="entry name" value="DISEASERSIST"/>
</dbReference>
<feature type="domain" description="Disease resistance N-terminal" evidence="8">
    <location>
        <begin position="19"/>
        <end position="103"/>
    </location>
</feature>
<evidence type="ECO:0000259" key="7">
    <source>
        <dbReference type="Pfam" id="PF00931"/>
    </source>
</evidence>
<reference evidence="11 12" key="1">
    <citation type="submission" date="2024-11" db="EMBL/GenBank/DDBJ databases">
        <title>A near-complete genome assembly of Cinchona calisaya.</title>
        <authorList>
            <person name="Lian D.C."/>
            <person name="Zhao X.W."/>
            <person name="Wei L."/>
        </authorList>
    </citation>
    <scope>NUCLEOTIDE SEQUENCE [LARGE SCALE GENOMIC DNA]</scope>
    <source>
        <tissue evidence="11">Nenye</tissue>
    </source>
</reference>
<dbReference type="Gene3D" id="1.10.10.10">
    <property type="entry name" value="Winged helix-like DNA-binding domain superfamily/Winged helix DNA-binding domain"/>
    <property type="match status" value="1"/>
</dbReference>
<evidence type="ECO:0000313" key="12">
    <source>
        <dbReference type="Proteomes" id="UP001630127"/>
    </source>
</evidence>
<dbReference type="Pfam" id="PF23598">
    <property type="entry name" value="LRR_14"/>
    <property type="match status" value="1"/>
</dbReference>
<dbReference type="SUPFAM" id="SSF52540">
    <property type="entry name" value="P-loop containing nucleoside triphosphate hydrolases"/>
    <property type="match status" value="1"/>
</dbReference>
<dbReference type="Gene3D" id="3.80.10.10">
    <property type="entry name" value="Ribonuclease Inhibitor"/>
    <property type="match status" value="1"/>
</dbReference>
<dbReference type="Proteomes" id="UP001630127">
    <property type="component" value="Unassembled WGS sequence"/>
</dbReference>
<dbReference type="Gene3D" id="1.10.8.430">
    <property type="entry name" value="Helical domain of apoptotic protease-activating factors"/>
    <property type="match status" value="1"/>
</dbReference>
<feature type="domain" description="NB-ARC" evidence="7">
    <location>
        <begin position="183"/>
        <end position="353"/>
    </location>
</feature>
<keyword evidence="6" id="KW-0067">ATP-binding</keyword>
<dbReference type="InterPro" id="IPR002182">
    <property type="entry name" value="NB-ARC"/>
</dbReference>
<dbReference type="SUPFAM" id="SSF52058">
    <property type="entry name" value="L domain-like"/>
    <property type="match status" value="1"/>
</dbReference>
<keyword evidence="2" id="KW-0433">Leucine-rich repeat</keyword>
<dbReference type="InterPro" id="IPR042197">
    <property type="entry name" value="Apaf_helical"/>
</dbReference>
<dbReference type="Gene3D" id="1.20.5.4130">
    <property type="match status" value="1"/>
</dbReference>
<keyword evidence="12" id="KW-1185">Reference proteome</keyword>
<sequence>MWHWQDQINMADSLFNVAHSILGKLSSLALQQFLLVLGVKNELDKLQNTLLTIKDFLLDAEEQKAKNHELTNWVKNLKEVLYDADDFLDEIEVNGLRKQLNSMNIKGKVRGFFSTLNPVILRCRMAYRIKEIRERLDSLAADKDKFRLVVKVVVNGSTDLQINMDPTYSFIWPSDVIGRNREKDEMVHLLMQNCSIEENFSVISVLGIGGLGKTTLAKLLYNDERISKHFKLRFWVSVSQDFDPRKLAYAIVSLATGNHCDKLVSFDQVLDRLEDSLRENRFLLILDGVWNVDRPKWIEFRSFLSGGACGSKIIVTTRSENVASVMETAYKHRIKGLPENDSLLLLVKWAFKHGQEKHYPNLVKIGEDIVNKCKGVPLAIRTLGSMLFMKTDERDWLSVRDNDIWQLEQKEDDILPALRLSYNQLPYYLKQCFAYLSIFRKGQDVASIMLIQLWMAQGLLIKSSNGNEELEDIGTRYVKELCSRSFLEEVEAYNSFMSFKMHDLIHDLAALVAQNECSTLDKNRGNLIEKIRHVSPYNCSIVKRELPNPVLKLRKVRTVFLPHEGIGSESTVLFGGYILRFKYLRVLDLSHSRLEVVPLSIGNLKHIRYIDLSSNDSIKSLPTTICRLQSLQTLRLAMCTQLLKLPRDMGSLISLRHLYLTTRETSLPEKGLGCLTSLQSLSVLRCENLISLFEGTEKLANLKTLVIGDCPKFTTLSRGTKFLTALENLMIINCEEFTFSDWQDFQGFTSLRSLMIGGLPRLSSLPQLVRSNTNRLESMRLSTCPAIVDLPAWLDDAASLRKLEIIGCPKLSSLPNALSFLNGLMVLKIDKCPELSRRCEKDLGEDWSKISHVQEIHLNGIKIFKEVK</sequence>
<evidence type="ECO:0000256" key="5">
    <source>
        <dbReference type="ARBA" id="ARBA00022821"/>
    </source>
</evidence>
<dbReference type="AlphaFoldDB" id="A0ABD3ARH9"/>
<dbReference type="GO" id="GO:0005524">
    <property type="term" value="F:ATP binding"/>
    <property type="evidence" value="ECO:0007669"/>
    <property type="project" value="UniProtKB-KW"/>
</dbReference>
<dbReference type="PANTHER" id="PTHR36766">
    <property type="entry name" value="PLANT BROAD-SPECTRUM MILDEW RESISTANCE PROTEIN RPW8"/>
    <property type="match status" value="1"/>
</dbReference>
<organism evidence="11 12">
    <name type="scientific">Cinchona calisaya</name>
    <dbReference type="NCBI Taxonomy" id="153742"/>
    <lineage>
        <taxon>Eukaryota</taxon>
        <taxon>Viridiplantae</taxon>
        <taxon>Streptophyta</taxon>
        <taxon>Embryophyta</taxon>
        <taxon>Tracheophyta</taxon>
        <taxon>Spermatophyta</taxon>
        <taxon>Magnoliopsida</taxon>
        <taxon>eudicotyledons</taxon>
        <taxon>Gunneridae</taxon>
        <taxon>Pentapetalae</taxon>
        <taxon>asterids</taxon>
        <taxon>lamiids</taxon>
        <taxon>Gentianales</taxon>
        <taxon>Rubiaceae</taxon>
        <taxon>Cinchonoideae</taxon>
        <taxon>Cinchoneae</taxon>
        <taxon>Cinchona</taxon>
    </lineage>
</organism>
<keyword evidence="3" id="KW-0677">Repeat</keyword>
<dbReference type="InterPro" id="IPR055414">
    <property type="entry name" value="LRR_R13L4/SHOC2-like"/>
</dbReference>
<comment type="caution">
    <text evidence="11">The sequence shown here is derived from an EMBL/GenBank/DDBJ whole genome shotgun (WGS) entry which is preliminary data.</text>
</comment>
<protein>
    <submittedName>
        <fullName evidence="11">Uncharacterized protein</fullName>
    </submittedName>
</protein>
<dbReference type="CDD" id="cd14798">
    <property type="entry name" value="RX-CC_like"/>
    <property type="match status" value="1"/>
</dbReference>
<dbReference type="InterPro" id="IPR032675">
    <property type="entry name" value="LRR_dom_sf"/>
</dbReference>
<feature type="domain" description="Disease resistance R13L4/SHOC-2-like LRR" evidence="10">
    <location>
        <begin position="579"/>
        <end position="780"/>
    </location>
</feature>
<keyword evidence="4" id="KW-0547">Nucleotide-binding</keyword>
<dbReference type="Pfam" id="PF23559">
    <property type="entry name" value="WHD_DRP"/>
    <property type="match status" value="1"/>
</dbReference>
<dbReference type="InterPro" id="IPR036388">
    <property type="entry name" value="WH-like_DNA-bd_sf"/>
</dbReference>
<dbReference type="EMBL" id="JBJUIK010000003">
    <property type="protein sequence ID" value="KAL3533785.1"/>
    <property type="molecule type" value="Genomic_DNA"/>
</dbReference>
<dbReference type="GO" id="GO:0006952">
    <property type="term" value="P:defense response"/>
    <property type="evidence" value="ECO:0007669"/>
    <property type="project" value="UniProtKB-KW"/>
</dbReference>
<feature type="domain" description="Disease resistance protein winged helix" evidence="9">
    <location>
        <begin position="438"/>
        <end position="509"/>
    </location>
</feature>
<evidence type="ECO:0000256" key="2">
    <source>
        <dbReference type="ARBA" id="ARBA00022614"/>
    </source>
</evidence>
<evidence type="ECO:0000256" key="1">
    <source>
        <dbReference type="ARBA" id="ARBA00008894"/>
    </source>
</evidence>
<dbReference type="PANTHER" id="PTHR36766:SF37">
    <property type="entry name" value="DISEASE RESISTANCE PROTEIN RGA1"/>
    <property type="match status" value="1"/>
</dbReference>
<keyword evidence="5" id="KW-0611">Plant defense</keyword>
<evidence type="ECO:0000259" key="9">
    <source>
        <dbReference type="Pfam" id="PF23559"/>
    </source>
</evidence>
<name>A0ABD3ARH9_9GENT</name>
<evidence type="ECO:0000256" key="4">
    <source>
        <dbReference type="ARBA" id="ARBA00022741"/>
    </source>
</evidence>
<dbReference type="InterPro" id="IPR058922">
    <property type="entry name" value="WHD_DRP"/>
</dbReference>
<gene>
    <name evidence="11" type="ORF">ACH5RR_007306</name>
</gene>
<evidence type="ECO:0000313" key="11">
    <source>
        <dbReference type="EMBL" id="KAL3533785.1"/>
    </source>
</evidence>
<dbReference type="Gene3D" id="3.40.50.300">
    <property type="entry name" value="P-loop containing nucleotide triphosphate hydrolases"/>
    <property type="match status" value="1"/>
</dbReference>
<proteinExistence type="inferred from homology"/>
<evidence type="ECO:0000256" key="3">
    <source>
        <dbReference type="ARBA" id="ARBA00022737"/>
    </source>
</evidence>
<evidence type="ECO:0000256" key="6">
    <source>
        <dbReference type="ARBA" id="ARBA00022840"/>
    </source>
</evidence>
<dbReference type="InterPro" id="IPR041118">
    <property type="entry name" value="Rx_N"/>
</dbReference>
<dbReference type="FunFam" id="1.10.10.10:FF:000322">
    <property type="entry name" value="Probable disease resistance protein At1g63360"/>
    <property type="match status" value="1"/>
</dbReference>
<dbReference type="Pfam" id="PF18052">
    <property type="entry name" value="Rx_N"/>
    <property type="match status" value="1"/>
</dbReference>
<accession>A0ABD3ARH9</accession>
<evidence type="ECO:0000259" key="8">
    <source>
        <dbReference type="Pfam" id="PF18052"/>
    </source>
</evidence>
<evidence type="ECO:0000259" key="10">
    <source>
        <dbReference type="Pfam" id="PF23598"/>
    </source>
</evidence>
<dbReference type="Pfam" id="PF00931">
    <property type="entry name" value="NB-ARC"/>
    <property type="match status" value="1"/>
</dbReference>
<dbReference type="InterPro" id="IPR038005">
    <property type="entry name" value="RX-like_CC"/>
</dbReference>